<feature type="repeat" description="TPR" evidence="1">
    <location>
        <begin position="225"/>
        <end position="258"/>
    </location>
</feature>
<feature type="repeat" description="TPR" evidence="1">
    <location>
        <begin position="185"/>
        <end position="218"/>
    </location>
</feature>
<keyword evidence="2" id="KW-1133">Transmembrane helix</keyword>
<evidence type="ECO:0000256" key="1">
    <source>
        <dbReference type="PROSITE-ProRule" id="PRU00339"/>
    </source>
</evidence>
<dbReference type="CDD" id="cd07302">
    <property type="entry name" value="CHD"/>
    <property type="match status" value="1"/>
</dbReference>
<dbReference type="Proteomes" id="UP000239800">
    <property type="component" value="Unassembled WGS sequence"/>
</dbReference>
<dbReference type="PROSITE" id="PS50125">
    <property type="entry name" value="GUANYLATE_CYCLASE_2"/>
    <property type="match status" value="1"/>
</dbReference>
<proteinExistence type="predicted"/>
<dbReference type="Pfam" id="PF00211">
    <property type="entry name" value="Guanylate_cyc"/>
    <property type="match status" value="1"/>
</dbReference>
<dbReference type="PROSITE" id="PS50005">
    <property type="entry name" value="TPR"/>
    <property type="match status" value="5"/>
</dbReference>
<dbReference type="AlphaFoldDB" id="A0A2S7KSZ4"/>
<dbReference type="Gene3D" id="1.25.40.10">
    <property type="entry name" value="Tetratricopeptide repeat domain"/>
    <property type="match status" value="2"/>
</dbReference>
<evidence type="ECO:0000313" key="4">
    <source>
        <dbReference type="EMBL" id="PQB05736.1"/>
    </source>
</evidence>
<protein>
    <recommendedName>
        <fullName evidence="3">Guanylate cyclase domain-containing protein</fullName>
    </recommendedName>
</protein>
<organism evidence="4 5">
    <name type="scientific">Aureitalea marina</name>
    <dbReference type="NCBI Taxonomy" id="930804"/>
    <lineage>
        <taxon>Bacteria</taxon>
        <taxon>Pseudomonadati</taxon>
        <taxon>Bacteroidota</taxon>
        <taxon>Flavobacteriia</taxon>
        <taxon>Flavobacteriales</taxon>
        <taxon>Flavobacteriaceae</taxon>
        <taxon>Aureitalea</taxon>
    </lineage>
</organism>
<gene>
    <name evidence="4" type="ORF">BST85_13170</name>
</gene>
<dbReference type="PANTHER" id="PTHR10098">
    <property type="entry name" value="RAPSYN-RELATED"/>
    <property type="match status" value="1"/>
</dbReference>
<dbReference type="InterPro" id="IPR011990">
    <property type="entry name" value="TPR-like_helical_dom_sf"/>
</dbReference>
<dbReference type="OrthoDB" id="9806704at2"/>
<evidence type="ECO:0000313" key="5">
    <source>
        <dbReference type="Proteomes" id="UP000239800"/>
    </source>
</evidence>
<feature type="repeat" description="TPR" evidence="1">
    <location>
        <begin position="145"/>
        <end position="178"/>
    </location>
</feature>
<dbReference type="RefSeq" id="WP_104813684.1">
    <property type="nucleotide sequence ID" value="NZ_MQUB01000001.1"/>
</dbReference>
<dbReference type="GO" id="GO:0009190">
    <property type="term" value="P:cyclic nucleotide biosynthetic process"/>
    <property type="evidence" value="ECO:0007669"/>
    <property type="project" value="InterPro"/>
</dbReference>
<dbReference type="SUPFAM" id="SSF81901">
    <property type="entry name" value="HCP-like"/>
    <property type="match status" value="1"/>
</dbReference>
<feature type="repeat" description="TPR" evidence="1">
    <location>
        <begin position="265"/>
        <end position="298"/>
    </location>
</feature>
<dbReference type="Gene3D" id="3.30.70.1230">
    <property type="entry name" value="Nucleotide cyclase"/>
    <property type="match status" value="1"/>
</dbReference>
<dbReference type="SUPFAM" id="SSF55073">
    <property type="entry name" value="Nucleotide cyclase"/>
    <property type="match status" value="1"/>
</dbReference>
<keyword evidence="1" id="KW-0802">TPR repeat</keyword>
<dbReference type="SMART" id="SM00028">
    <property type="entry name" value="TPR"/>
    <property type="match status" value="7"/>
</dbReference>
<name>A0A2S7KSZ4_9FLAO</name>
<feature type="transmembrane region" description="Helical" evidence="2">
    <location>
        <begin position="21"/>
        <end position="41"/>
    </location>
</feature>
<accession>A0A2S7KSZ4</accession>
<reference evidence="4 5" key="1">
    <citation type="submission" date="2016-11" db="EMBL/GenBank/DDBJ databases">
        <title>Trade-off between light-utilization and light-protection in marine flavobacteria.</title>
        <authorList>
            <person name="Kumagai Y."/>
        </authorList>
    </citation>
    <scope>NUCLEOTIDE SEQUENCE [LARGE SCALE GENOMIC DNA]</scope>
    <source>
        <strain evidence="4 5">NBRC 107741</strain>
    </source>
</reference>
<feature type="domain" description="Guanylate cyclase" evidence="3">
    <location>
        <begin position="537"/>
        <end position="666"/>
    </location>
</feature>
<dbReference type="Pfam" id="PF13424">
    <property type="entry name" value="TPR_12"/>
    <property type="match status" value="3"/>
</dbReference>
<dbReference type="InterPro" id="IPR001054">
    <property type="entry name" value="A/G_cyclase"/>
</dbReference>
<evidence type="ECO:0000256" key="2">
    <source>
        <dbReference type="SAM" id="Phobius"/>
    </source>
</evidence>
<dbReference type="SUPFAM" id="SSF48452">
    <property type="entry name" value="TPR-like"/>
    <property type="match status" value="1"/>
</dbReference>
<dbReference type="InterPro" id="IPR019734">
    <property type="entry name" value="TPR_rpt"/>
</dbReference>
<dbReference type="GO" id="GO:0035556">
    <property type="term" value="P:intracellular signal transduction"/>
    <property type="evidence" value="ECO:0007669"/>
    <property type="project" value="InterPro"/>
</dbReference>
<dbReference type="InterPro" id="IPR029787">
    <property type="entry name" value="Nucleotide_cyclase"/>
</dbReference>
<dbReference type="SMART" id="SM00044">
    <property type="entry name" value="CYCc"/>
    <property type="match status" value="1"/>
</dbReference>
<evidence type="ECO:0000259" key="3">
    <source>
        <dbReference type="PROSITE" id="PS50125"/>
    </source>
</evidence>
<dbReference type="EMBL" id="MQUB01000001">
    <property type="protein sequence ID" value="PQB05736.1"/>
    <property type="molecule type" value="Genomic_DNA"/>
</dbReference>
<keyword evidence="5" id="KW-1185">Reference proteome</keyword>
<keyword evidence="2" id="KW-0472">Membrane</keyword>
<feature type="transmembrane region" description="Helical" evidence="2">
    <location>
        <begin position="463"/>
        <end position="482"/>
    </location>
</feature>
<comment type="caution">
    <text evidence="4">The sequence shown here is derived from an EMBL/GenBank/DDBJ whole genome shotgun (WGS) entry which is preliminary data.</text>
</comment>
<feature type="repeat" description="TPR" evidence="1">
    <location>
        <begin position="305"/>
        <end position="338"/>
    </location>
</feature>
<sequence>MTTELLDIRIRIPILFQTTNYYVSLKWLILIVLFYSSGISANAQTRLDSLYAIWQDKVQVDSVRAKAYYKYIWEGYLYSKPDSALVLAKNLVKYGEDNKYPKAKNFGYNIQGIVYKNKSEYSKAMEFQEKGLELYKKQNDKKNIASTLHNMAIIYRRTGNHTKALTYYNQSIEINQQINYQKGIANSLAGSGFIYNIQGNYPKAINCYNKGLRINEQLGDQSGIADFQINIGAIYFDQGNTIKALEYFNDALNFYQDQGNQYRRSEIFKYLGRISQSQGDYDQALDYFKQSKAINEQLDNKTGIADDLNFIGLVYNNLGDHKRALEYYTQSLNIQNTVNDKNGMARSKINIGVVYLAQDNYSKSIENCQEGYQLAVSINDLLAQRDACKCLYDAFKKTRQVNEALFYLEKRRLLDDSLNLKETATKLQQMEFKKELLADSLEFSKKQAIDKIKLEKSENTKDALIIGAILLILLLGVIYYGYRQKQTANRYLKERNAFEIENKKKAMTLFSQQVSPEVAKELLSDSYKSGANKLRACIMFLDIRNFTPFSETRDAAEINQYQNDVFGFMIDIISEHNGIINQFMGDGFLASFGAPASPGNHSQNAVNASLEILKELEERCSSGQLLDTKIGIGLHTGEIVTGNVGTAKRRQYSVTGNTVILASRIEQLNKQFKSELLLSKEVLNDLKDIENYTFESLGPIQLKGRSEPVEVIKLKST</sequence>
<keyword evidence="2" id="KW-0812">Transmembrane</keyword>
<dbReference type="GO" id="GO:0004016">
    <property type="term" value="F:adenylate cyclase activity"/>
    <property type="evidence" value="ECO:0007669"/>
    <property type="project" value="UniProtKB-ARBA"/>
</dbReference>